<evidence type="ECO:0000313" key="2">
    <source>
        <dbReference type="EMBL" id="KAF2003688.1"/>
    </source>
</evidence>
<sequence>MNPDPRKRRAESDWRPPEAIKAAWLMNALRATPNARVTQTQLEQRPKPQQHPINLVQRSHLQTGHHCCLKIMERSTYQCRLLEISSNLLEYKPHRSHPQLPSYPKSNSSLTQIAGYAKTSTGCYTLRASCPKTPGQDFTITPDLFLSNPFVVHHAALDETQTEITTETAENRARAKTPEEIESIDLTGSPDRASKLSHRPNQPKYAGLPTPPSSSTKATKLTDPVVLKLLAQEAKTDPKLEAVEQENALEITSSAEPSHDLSGPTTADKLLGAELPQPPPYFNRDRQTVSYKSLQDFYSLFDQMERTSYVGALFPEAYAVHLRDELCNNCWLARNVDFEGAREEV</sequence>
<proteinExistence type="predicted"/>
<dbReference type="Proteomes" id="UP000799779">
    <property type="component" value="Unassembled WGS sequence"/>
</dbReference>
<protein>
    <submittedName>
        <fullName evidence="2">Uncharacterized protein</fullName>
    </submittedName>
</protein>
<accession>A0A6A5WRJ0</accession>
<evidence type="ECO:0000256" key="1">
    <source>
        <dbReference type="SAM" id="MobiDB-lite"/>
    </source>
</evidence>
<feature type="compositionally biased region" description="Basic and acidic residues" evidence="1">
    <location>
        <begin position="169"/>
        <end position="179"/>
    </location>
</feature>
<keyword evidence="3" id="KW-1185">Reference proteome</keyword>
<name>A0A6A5WRJ0_9PLEO</name>
<dbReference type="AlphaFoldDB" id="A0A6A5WRJ0"/>
<gene>
    <name evidence="2" type="ORF">P154DRAFT_572876</name>
</gene>
<dbReference type="EMBL" id="ML977571">
    <property type="protein sequence ID" value="KAF2003688.1"/>
    <property type="molecule type" value="Genomic_DNA"/>
</dbReference>
<evidence type="ECO:0000313" key="3">
    <source>
        <dbReference type="Proteomes" id="UP000799779"/>
    </source>
</evidence>
<organism evidence="2 3">
    <name type="scientific">Amniculicola lignicola CBS 123094</name>
    <dbReference type="NCBI Taxonomy" id="1392246"/>
    <lineage>
        <taxon>Eukaryota</taxon>
        <taxon>Fungi</taxon>
        <taxon>Dikarya</taxon>
        <taxon>Ascomycota</taxon>
        <taxon>Pezizomycotina</taxon>
        <taxon>Dothideomycetes</taxon>
        <taxon>Pleosporomycetidae</taxon>
        <taxon>Pleosporales</taxon>
        <taxon>Amniculicolaceae</taxon>
        <taxon>Amniculicola</taxon>
    </lineage>
</organism>
<reference evidence="2" key="1">
    <citation type="journal article" date="2020" name="Stud. Mycol.">
        <title>101 Dothideomycetes genomes: a test case for predicting lifestyles and emergence of pathogens.</title>
        <authorList>
            <person name="Haridas S."/>
            <person name="Albert R."/>
            <person name="Binder M."/>
            <person name="Bloem J."/>
            <person name="Labutti K."/>
            <person name="Salamov A."/>
            <person name="Andreopoulos B."/>
            <person name="Baker S."/>
            <person name="Barry K."/>
            <person name="Bills G."/>
            <person name="Bluhm B."/>
            <person name="Cannon C."/>
            <person name="Castanera R."/>
            <person name="Culley D."/>
            <person name="Daum C."/>
            <person name="Ezra D."/>
            <person name="Gonzalez J."/>
            <person name="Henrissat B."/>
            <person name="Kuo A."/>
            <person name="Liang C."/>
            <person name="Lipzen A."/>
            <person name="Lutzoni F."/>
            <person name="Magnuson J."/>
            <person name="Mondo S."/>
            <person name="Nolan M."/>
            <person name="Ohm R."/>
            <person name="Pangilinan J."/>
            <person name="Park H.-J."/>
            <person name="Ramirez L."/>
            <person name="Alfaro M."/>
            <person name="Sun H."/>
            <person name="Tritt A."/>
            <person name="Yoshinaga Y."/>
            <person name="Zwiers L.-H."/>
            <person name="Turgeon B."/>
            <person name="Goodwin S."/>
            <person name="Spatafora J."/>
            <person name="Crous P."/>
            <person name="Grigoriev I."/>
        </authorList>
    </citation>
    <scope>NUCLEOTIDE SEQUENCE</scope>
    <source>
        <strain evidence="2">CBS 123094</strain>
    </source>
</reference>
<dbReference type="OrthoDB" id="3650630at2759"/>
<feature type="region of interest" description="Disordered" evidence="1">
    <location>
        <begin position="167"/>
        <end position="218"/>
    </location>
</feature>